<keyword evidence="3" id="KW-0050">Antiport</keyword>
<dbReference type="AlphaFoldDB" id="A0A239CER4"/>
<feature type="transmembrane region" description="Helical" evidence="9">
    <location>
        <begin position="278"/>
        <end position="297"/>
    </location>
</feature>
<evidence type="ECO:0000256" key="1">
    <source>
        <dbReference type="ARBA" id="ARBA00004651"/>
    </source>
</evidence>
<dbReference type="PANTHER" id="PTHR33451:SF3">
    <property type="entry name" value="MALATE-2H(+)_NA(+)-LACTATE ANTIPORTER"/>
    <property type="match status" value="1"/>
</dbReference>
<dbReference type="EMBL" id="FZOG01000002">
    <property type="protein sequence ID" value="SNS18148.1"/>
    <property type="molecule type" value="Genomic_DNA"/>
</dbReference>
<keyword evidence="6 9" id="KW-1133">Transmembrane helix</keyword>
<keyword evidence="12" id="KW-1185">Reference proteome</keyword>
<evidence type="ECO:0000256" key="8">
    <source>
        <dbReference type="ARBA" id="ARBA00038435"/>
    </source>
</evidence>
<keyword evidence="2" id="KW-0813">Transport</keyword>
<organism evidence="11 12">
    <name type="scientific">Pseudomonas segetis</name>
    <dbReference type="NCBI Taxonomy" id="298908"/>
    <lineage>
        <taxon>Bacteria</taxon>
        <taxon>Pseudomonadati</taxon>
        <taxon>Pseudomonadota</taxon>
        <taxon>Gammaproteobacteria</taxon>
        <taxon>Pseudomonadales</taxon>
        <taxon>Pseudomonadaceae</taxon>
        <taxon>Pseudomonas</taxon>
    </lineage>
</organism>
<sequence length="501" mass="52708">MRPATHKARASLFLTGTQMSNTRSPSLLDALLPITVLVILLGLSVYLFGDSSSSGPNQIALMSAAFVAGLVGMKNGFRWADIEEGILAGIHLAMKANLILLAVGALIGTWILAGTVPTMIWLGLKLISAEYFYLTSCIICALTALSIGSSWTVAGTLGIGLMGVASGLGLDPAITAGAIISGAYFGDKLSPLSDTTNLAPAAAGSDLFAHIRLMLRTTVPALSIALVVFWVLGQQASASHDTGRIAQVLDALESQFSLGWHLLLPVTFLLFLAVRQWAAFPAIFLGALLGAVFALIFQPEVMNRLADPGAGNLASLKTVWTALFAGYESHSGNEALDGLLSKGGMGSMLTTVWLIICAMCFGGVLEKLGLLQRLLESTIHLAKSTSSLIASTVVTTIGTNIITADQYIALVLPGRMYRAEYEKRGIKPVYLSRALEDGGTLTSVLVPWNTCGAYMAATLGVSTLTYLPYCFFNLLMPLLAISLAFIAPPHADASPAQAQVN</sequence>
<protein>
    <submittedName>
        <fullName evidence="11">Transporter, NhaC family</fullName>
    </submittedName>
</protein>
<evidence type="ECO:0000256" key="4">
    <source>
        <dbReference type="ARBA" id="ARBA00022475"/>
    </source>
</evidence>
<comment type="similarity">
    <text evidence="8">Belongs to the NhaC Na(+)/H(+) (TC 2.A.35) antiporter family.</text>
</comment>
<feature type="transmembrane region" description="Helical" evidence="9">
    <location>
        <begin position="466"/>
        <end position="487"/>
    </location>
</feature>
<feature type="transmembrane region" description="Helical" evidence="9">
    <location>
        <begin position="27"/>
        <end position="47"/>
    </location>
</feature>
<feature type="transmembrane region" description="Helical" evidence="9">
    <location>
        <begin position="347"/>
        <end position="365"/>
    </location>
</feature>
<dbReference type="NCBIfam" id="TIGR00931">
    <property type="entry name" value="antiport_nhaC"/>
    <property type="match status" value="1"/>
</dbReference>
<dbReference type="Pfam" id="PF03553">
    <property type="entry name" value="Na_H_antiporter"/>
    <property type="match status" value="1"/>
</dbReference>
<dbReference type="Proteomes" id="UP000242915">
    <property type="component" value="Unassembled WGS sequence"/>
</dbReference>
<feature type="transmembrane region" description="Helical" evidence="9">
    <location>
        <begin position="59"/>
        <end position="77"/>
    </location>
</feature>
<feature type="transmembrane region" description="Helical" evidence="9">
    <location>
        <begin position="161"/>
        <end position="185"/>
    </location>
</feature>
<evidence type="ECO:0000256" key="7">
    <source>
        <dbReference type="ARBA" id="ARBA00023136"/>
    </source>
</evidence>
<name>A0A239CER4_9PSED</name>
<accession>A0A239CER4</accession>
<dbReference type="GO" id="GO:0005886">
    <property type="term" value="C:plasma membrane"/>
    <property type="evidence" value="ECO:0007669"/>
    <property type="project" value="UniProtKB-SubCell"/>
</dbReference>
<gene>
    <name evidence="11" type="ORF">SAMN05216255_1645</name>
</gene>
<evidence type="ECO:0000259" key="10">
    <source>
        <dbReference type="Pfam" id="PF03553"/>
    </source>
</evidence>
<feature type="transmembrane region" description="Helical" evidence="9">
    <location>
        <begin position="98"/>
        <end position="120"/>
    </location>
</feature>
<reference evidence="12" key="1">
    <citation type="submission" date="2017-06" db="EMBL/GenBank/DDBJ databases">
        <authorList>
            <person name="Varghese N."/>
            <person name="Submissions S."/>
        </authorList>
    </citation>
    <scope>NUCLEOTIDE SEQUENCE [LARGE SCALE GENOMIC DNA]</scope>
    <source>
        <strain evidence="12">CIP 108523</strain>
    </source>
</reference>
<dbReference type="InterPro" id="IPR018461">
    <property type="entry name" value="Na/H_Antiport_NhaC-like_C"/>
</dbReference>
<feature type="domain" description="Na+/H+ antiporter NhaC-like C-terminal" evidence="10">
    <location>
        <begin position="182"/>
        <end position="485"/>
    </location>
</feature>
<dbReference type="InterPro" id="IPR004770">
    <property type="entry name" value="Na/H_antiport_NhaC"/>
</dbReference>
<evidence type="ECO:0000313" key="12">
    <source>
        <dbReference type="Proteomes" id="UP000242915"/>
    </source>
</evidence>
<keyword evidence="4" id="KW-1003">Cell membrane</keyword>
<keyword evidence="5 9" id="KW-0812">Transmembrane</keyword>
<evidence type="ECO:0000256" key="5">
    <source>
        <dbReference type="ARBA" id="ARBA00022692"/>
    </source>
</evidence>
<evidence type="ECO:0000313" key="11">
    <source>
        <dbReference type="EMBL" id="SNS18148.1"/>
    </source>
</evidence>
<comment type="subcellular location">
    <subcellularLocation>
        <location evidence="1">Cell membrane</location>
        <topology evidence="1">Multi-pass membrane protein</topology>
    </subcellularLocation>
</comment>
<dbReference type="InterPro" id="IPR052180">
    <property type="entry name" value="NhaC_Na-H+_Antiporter"/>
</dbReference>
<evidence type="ECO:0000256" key="6">
    <source>
        <dbReference type="ARBA" id="ARBA00022989"/>
    </source>
</evidence>
<evidence type="ECO:0000256" key="3">
    <source>
        <dbReference type="ARBA" id="ARBA00022449"/>
    </source>
</evidence>
<keyword evidence="7 9" id="KW-0472">Membrane</keyword>
<proteinExistence type="inferred from homology"/>
<evidence type="ECO:0000256" key="9">
    <source>
        <dbReference type="SAM" id="Phobius"/>
    </source>
</evidence>
<dbReference type="PANTHER" id="PTHR33451">
    <property type="entry name" value="MALATE-2H(+)/NA(+)-LACTATE ANTIPORTER"/>
    <property type="match status" value="1"/>
</dbReference>
<dbReference type="GO" id="GO:0015297">
    <property type="term" value="F:antiporter activity"/>
    <property type="evidence" value="ECO:0007669"/>
    <property type="project" value="UniProtKB-KW"/>
</dbReference>
<feature type="transmembrane region" description="Helical" evidence="9">
    <location>
        <begin position="132"/>
        <end position="154"/>
    </location>
</feature>
<feature type="transmembrane region" description="Helical" evidence="9">
    <location>
        <begin position="213"/>
        <end position="233"/>
    </location>
</feature>
<evidence type="ECO:0000256" key="2">
    <source>
        <dbReference type="ARBA" id="ARBA00022448"/>
    </source>
</evidence>